<feature type="compositionally biased region" description="Basic residues" evidence="1">
    <location>
        <begin position="87"/>
        <end position="97"/>
    </location>
</feature>
<dbReference type="AlphaFoldDB" id="A0A840WNT5"/>
<protein>
    <submittedName>
        <fullName evidence="2">Uncharacterized protein</fullName>
    </submittedName>
</protein>
<evidence type="ECO:0000256" key="1">
    <source>
        <dbReference type="SAM" id="MobiDB-lite"/>
    </source>
</evidence>
<comment type="caution">
    <text evidence="2">The sequence shown here is derived from an EMBL/GenBank/DDBJ whole genome shotgun (WGS) entry which is preliminary data.</text>
</comment>
<name>A0A840WNT5_9ACTN</name>
<keyword evidence="3" id="KW-1185">Reference proteome</keyword>
<evidence type="ECO:0000313" key="3">
    <source>
        <dbReference type="Proteomes" id="UP000579647"/>
    </source>
</evidence>
<reference evidence="2 3" key="1">
    <citation type="submission" date="2020-08" db="EMBL/GenBank/DDBJ databases">
        <title>Sequencing the genomes of 1000 actinobacteria strains.</title>
        <authorList>
            <person name="Klenk H.-P."/>
        </authorList>
    </citation>
    <scope>NUCLEOTIDE SEQUENCE [LARGE SCALE GENOMIC DNA]</scope>
    <source>
        <strain evidence="2 3">DSM 44598</strain>
    </source>
</reference>
<dbReference type="Proteomes" id="UP000579647">
    <property type="component" value="Unassembled WGS sequence"/>
</dbReference>
<feature type="region of interest" description="Disordered" evidence="1">
    <location>
        <begin position="87"/>
        <end position="114"/>
    </location>
</feature>
<sequence length="114" mass="12204">MTAPAKLVAVGEFFNQPARSRAVLSPDRTKVAYPVLPGGSGSTCSSATWTRTELPRRRRGLGARHLIAEDDTDPHAQIDSTVVRAHQHAAGARRRGALLRTPDAPRASDAPEEA</sequence>
<proteinExistence type="predicted"/>
<accession>A0A840WNT5</accession>
<organism evidence="2 3">
    <name type="scientific">Nocardiopsis metallicus</name>
    <dbReference type="NCBI Taxonomy" id="179819"/>
    <lineage>
        <taxon>Bacteria</taxon>
        <taxon>Bacillati</taxon>
        <taxon>Actinomycetota</taxon>
        <taxon>Actinomycetes</taxon>
        <taxon>Streptosporangiales</taxon>
        <taxon>Nocardiopsidaceae</taxon>
        <taxon>Nocardiopsis</taxon>
    </lineage>
</organism>
<gene>
    <name evidence="2" type="ORF">HNR07_004404</name>
</gene>
<dbReference type="EMBL" id="JACHDO010000001">
    <property type="protein sequence ID" value="MBB5493267.1"/>
    <property type="molecule type" value="Genomic_DNA"/>
</dbReference>
<evidence type="ECO:0000313" key="2">
    <source>
        <dbReference type="EMBL" id="MBB5493267.1"/>
    </source>
</evidence>